<sequence>MKANKTFKLTLRKHVISKLSKIKIMGGLMDFATQSDQAQTGCNTNCQTHIC</sequence>
<name>A0ABV9HZI5_9FLAO</name>
<protein>
    <submittedName>
        <fullName evidence="1">Uncharacterized protein</fullName>
    </submittedName>
</protein>
<organism evidence="1 2">
    <name type="scientific">Dokdonia ponticola</name>
    <dbReference type="NCBI Taxonomy" id="2041041"/>
    <lineage>
        <taxon>Bacteria</taxon>
        <taxon>Pseudomonadati</taxon>
        <taxon>Bacteroidota</taxon>
        <taxon>Flavobacteriia</taxon>
        <taxon>Flavobacteriales</taxon>
        <taxon>Flavobacteriaceae</taxon>
        <taxon>Dokdonia</taxon>
    </lineage>
</organism>
<reference evidence="2" key="1">
    <citation type="journal article" date="2019" name="Int. J. Syst. Evol. Microbiol.">
        <title>The Global Catalogue of Microorganisms (GCM) 10K type strain sequencing project: providing services to taxonomists for standard genome sequencing and annotation.</title>
        <authorList>
            <consortium name="The Broad Institute Genomics Platform"/>
            <consortium name="The Broad Institute Genome Sequencing Center for Infectious Disease"/>
            <person name="Wu L."/>
            <person name="Ma J."/>
        </authorList>
    </citation>
    <scope>NUCLEOTIDE SEQUENCE [LARGE SCALE GENOMIC DNA]</scope>
    <source>
        <strain evidence="2">YJ-61-S</strain>
    </source>
</reference>
<dbReference type="EMBL" id="JBHSFV010000008">
    <property type="protein sequence ID" value="MFC4634968.1"/>
    <property type="molecule type" value="Genomic_DNA"/>
</dbReference>
<gene>
    <name evidence="1" type="ORF">ACFO3O_13690</name>
</gene>
<evidence type="ECO:0000313" key="1">
    <source>
        <dbReference type="EMBL" id="MFC4634968.1"/>
    </source>
</evidence>
<keyword evidence="2" id="KW-1185">Reference proteome</keyword>
<accession>A0ABV9HZI5</accession>
<comment type="caution">
    <text evidence="1">The sequence shown here is derived from an EMBL/GenBank/DDBJ whole genome shotgun (WGS) entry which is preliminary data.</text>
</comment>
<evidence type="ECO:0000313" key="2">
    <source>
        <dbReference type="Proteomes" id="UP001596043"/>
    </source>
</evidence>
<proteinExistence type="predicted"/>
<dbReference type="Proteomes" id="UP001596043">
    <property type="component" value="Unassembled WGS sequence"/>
</dbReference>